<dbReference type="Proteomes" id="UP000092445">
    <property type="component" value="Unassembled WGS sequence"/>
</dbReference>
<dbReference type="VEuPathDB" id="VectorBase:GPAI025476"/>
<keyword evidence="2" id="KW-1185">Reference proteome</keyword>
<reference evidence="2" key="1">
    <citation type="submission" date="2014-03" db="EMBL/GenBank/DDBJ databases">
        <authorList>
            <person name="Aksoy S."/>
            <person name="Warren W."/>
            <person name="Wilson R.K."/>
        </authorList>
    </citation>
    <scope>NUCLEOTIDE SEQUENCE [LARGE SCALE GENOMIC DNA]</scope>
    <source>
        <strain evidence="2">IAEA</strain>
    </source>
</reference>
<sequence length="110" mass="12573">MRIYSRNGNGNNNFKAKHIHNELSTINRKEKDTFASNTICMESGRSLISSWSTLIGRTVVDLIFNIAFTREVCIGVRILVRVGDIANIYMNVAFKQQQNLTSTQYIKQMN</sequence>
<dbReference type="AlphaFoldDB" id="A0A1A9ZUH0"/>
<dbReference type="EnsemblMetazoa" id="GPAI025476-RA">
    <property type="protein sequence ID" value="GPAI025476-PA"/>
    <property type="gene ID" value="GPAI025476"/>
</dbReference>
<protein>
    <submittedName>
        <fullName evidence="1">Uncharacterized protein</fullName>
    </submittedName>
</protein>
<evidence type="ECO:0000313" key="1">
    <source>
        <dbReference type="EnsemblMetazoa" id="GPAI025476-PA"/>
    </source>
</evidence>
<accession>A0A1A9ZUH0</accession>
<organism evidence="1 2">
    <name type="scientific">Glossina pallidipes</name>
    <name type="common">Tsetse fly</name>
    <dbReference type="NCBI Taxonomy" id="7398"/>
    <lineage>
        <taxon>Eukaryota</taxon>
        <taxon>Metazoa</taxon>
        <taxon>Ecdysozoa</taxon>
        <taxon>Arthropoda</taxon>
        <taxon>Hexapoda</taxon>
        <taxon>Insecta</taxon>
        <taxon>Pterygota</taxon>
        <taxon>Neoptera</taxon>
        <taxon>Endopterygota</taxon>
        <taxon>Diptera</taxon>
        <taxon>Brachycera</taxon>
        <taxon>Muscomorpha</taxon>
        <taxon>Hippoboscoidea</taxon>
        <taxon>Glossinidae</taxon>
        <taxon>Glossina</taxon>
    </lineage>
</organism>
<evidence type="ECO:0000313" key="2">
    <source>
        <dbReference type="Proteomes" id="UP000092445"/>
    </source>
</evidence>
<proteinExistence type="predicted"/>
<reference evidence="1" key="2">
    <citation type="submission" date="2020-05" db="UniProtKB">
        <authorList>
            <consortium name="EnsemblMetazoa"/>
        </authorList>
    </citation>
    <scope>IDENTIFICATION</scope>
    <source>
        <strain evidence="1">IAEA</strain>
    </source>
</reference>
<name>A0A1A9ZUH0_GLOPL</name>